<dbReference type="PANTHER" id="PTHR10819:SF3">
    <property type="entry name" value="PHOSPHOTRIESTERASE-RELATED PROTEIN"/>
    <property type="match status" value="1"/>
</dbReference>
<name>A0A8J3EE63_9PROT</name>
<dbReference type="Proteomes" id="UP000597507">
    <property type="component" value="Unassembled WGS sequence"/>
</dbReference>
<accession>A0A8J3EE63</accession>
<dbReference type="Gene3D" id="3.20.20.140">
    <property type="entry name" value="Metal-dependent hydrolases"/>
    <property type="match status" value="1"/>
</dbReference>
<evidence type="ECO:0000256" key="4">
    <source>
        <dbReference type="PROSITE-ProRule" id="PRU00679"/>
    </source>
</evidence>
<feature type="binding site" evidence="3">
    <location>
        <position position="200"/>
    </location>
    <ligand>
        <name>a divalent metal cation</name>
        <dbReference type="ChEBI" id="CHEBI:60240"/>
        <label>2</label>
    </ligand>
</feature>
<evidence type="ECO:0000256" key="1">
    <source>
        <dbReference type="ARBA" id="ARBA00022723"/>
    </source>
</evidence>
<feature type="binding site" evidence="3">
    <location>
        <position position="31"/>
    </location>
    <ligand>
        <name>a divalent metal cation</name>
        <dbReference type="ChEBI" id="CHEBI:60240"/>
        <label>1</label>
    </ligand>
</feature>
<sequence length="348" mass="38433">MGGLTRAEMRGRAQTVRGLVDPAALGSTLMHEHLIWNLTPPSQRGGDPGPEPGLENHWGMMTSTAGSPANLTQRSVDVAIEAVREAVEAGCSTIVELTIGGIDPDPEGLVRVSEATGCHIVMGCGHYVEEYQDPRNHERSVDSFAAEMVAQVREGAWGTSVRAGIIGEIGCQNPWTPLERRVLQGALIAQQETGAALTIHPGRRQDQPQEVMDFVRARGGDPSRTIMCHIDRTVFDDDALFRLADTGVVLEWDLFGQESCLYPLNPDVDMPNDAGRLRAIRKVLDRGHRGQVVIAHDICHRAHMTRWGGWGYGHIHKRVLPLMRRRGFSEDEIEEILVRTPRRLLTFA</sequence>
<evidence type="ECO:0000256" key="2">
    <source>
        <dbReference type="ARBA" id="ARBA00022801"/>
    </source>
</evidence>
<evidence type="ECO:0000313" key="5">
    <source>
        <dbReference type="EMBL" id="GGG37324.1"/>
    </source>
</evidence>
<feature type="binding site" evidence="3">
    <location>
        <position position="168"/>
    </location>
    <ligand>
        <name>a divalent metal cation</name>
        <dbReference type="ChEBI" id="CHEBI:60240"/>
        <label>1</label>
    </ligand>
</feature>
<feature type="binding site" evidence="3">
    <location>
        <position position="229"/>
    </location>
    <ligand>
        <name>a divalent metal cation</name>
        <dbReference type="ChEBI" id="CHEBI:60240"/>
        <label>2</label>
    </ligand>
</feature>
<keyword evidence="6" id="KW-1185">Reference proteome</keyword>
<feature type="binding site" evidence="3">
    <location>
        <position position="168"/>
    </location>
    <ligand>
        <name>a divalent metal cation</name>
        <dbReference type="ChEBI" id="CHEBI:60240"/>
        <label>2</label>
    </ligand>
</feature>
<dbReference type="PANTHER" id="PTHR10819">
    <property type="entry name" value="PHOSPHOTRIESTERASE-RELATED"/>
    <property type="match status" value="1"/>
</dbReference>
<dbReference type="GO" id="GO:0016788">
    <property type="term" value="F:hydrolase activity, acting on ester bonds"/>
    <property type="evidence" value="ECO:0007669"/>
    <property type="project" value="InterPro"/>
</dbReference>
<dbReference type="GO" id="GO:0008270">
    <property type="term" value="F:zinc ion binding"/>
    <property type="evidence" value="ECO:0007669"/>
    <property type="project" value="InterPro"/>
</dbReference>
<dbReference type="SUPFAM" id="SSF51556">
    <property type="entry name" value="Metallo-dependent hydrolases"/>
    <property type="match status" value="1"/>
</dbReference>
<organism evidence="5 6">
    <name type="scientific">Caldovatus sediminis</name>
    <dbReference type="NCBI Taxonomy" id="2041189"/>
    <lineage>
        <taxon>Bacteria</taxon>
        <taxon>Pseudomonadati</taxon>
        <taxon>Pseudomonadota</taxon>
        <taxon>Alphaproteobacteria</taxon>
        <taxon>Acetobacterales</taxon>
        <taxon>Roseomonadaceae</taxon>
        <taxon>Caldovatus</taxon>
    </lineage>
</organism>
<comment type="caution">
    <text evidence="4">Lacks conserved residue(s) required for the propagation of feature annotation.</text>
</comment>
<dbReference type="Pfam" id="PF02126">
    <property type="entry name" value="PTE"/>
    <property type="match status" value="1"/>
</dbReference>
<dbReference type="PROSITE" id="PS01322">
    <property type="entry name" value="PHOSPHOTRIESTERASE_1"/>
    <property type="match status" value="1"/>
</dbReference>
<dbReference type="InterPro" id="IPR001559">
    <property type="entry name" value="Phosphotriesterase"/>
</dbReference>
<keyword evidence="1 3" id="KW-0479">Metal-binding</keyword>
<proteinExistence type="inferred from homology"/>
<gene>
    <name evidence="5" type="ORF">GCM10010964_26470</name>
</gene>
<dbReference type="EMBL" id="BMKS01000007">
    <property type="protein sequence ID" value="GGG37324.1"/>
    <property type="molecule type" value="Genomic_DNA"/>
</dbReference>
<dbReference type="InterPro" id="IPR032466">
    <property type="entry name" value="Metal_Hydrolase"/>
</dbReference>
<dbReference type="PROSITE" id="PS51347">
    <property type="entry name" value="PHOSPHOTRIESTERASE_2"/>
    <property type="match status" value="1"/>
</dbReference>
<dbReference type="InterPro" id="IPR017947">
    <property type="entry name" value="AryldialkylPase_Zn-BS"/>
</dbReference>
<feature type="binding site" evidence="3">
    <location>
        <position position="33"/>
    </location>
    <ligand>
        <name>a divalent metal cation</name>
        <dbReference type="ChEBI" id="CHEBI:60240"/>
        <label>1</label>
    </ligand>
</feature>
<reference evidence="5 6" key="1">
    <citation type="journal article" date="2014" name="Int. J. Syst. Evol. Microbiol.">
        <title>Complete genome sequence of Corynebacterium casei LMG S-19264T (=DSM 44701T), isolated from a smear-ripened cheese.</title>
        <authorList>
            <consortium name="US DOE Joint Genome Institute (JGI-PGF)"/>
            <person name="Walter F."/>
            <person name="Albersmeier A."/>
            <person name="Kalinowski J."/>
            <person name="Ruckert C."/>
        </authorList>
    </citation>
    <scope>NUCLEOTIDE SEQUENCE [LARGE SCALE GENOMIC DNA]</scope>
    <source>
        <strain evidence="5 6">CGMCC 1.16330</strain>
    </source>
</reference>
<comment type="cofactor">
    <cofactor evidence="3">
        <name>a divalent metal cation</name>
        <dbReference type="ChEBI" id="CHEBI:60240"/>
    </cofactor>
    <text evidence="3">Binds 2 divalent metal cations per subunit.</text>
</comment>
<protein>
    <submittedName>
        <fullName evidence="5">Aryldialkylphosphatase</fullName>
    </submittedName>
</protein>
<keyword evidence="2" id="KW-0378">Hydrolase</keyword>
<comment type="similarity">
    <text evidence="4">Belongs to the metallo-dependent hydrolases superfamily. Phosphotriesterase family.</text>
</comment>
<feature type="binding site" evidence="3">
    <location>
        <position position="297"/>
    </location>
    <ligand>
        <name>a divalent metal cation</name>
        <dbReference type="ChEBI" id="CHEBI:60240"/>
        <label>1</label>
    </ligand>
</feature>
<dbReference type="AlphaFoldDB" id="A0A8J3EE63"/>
<evidence type="ECO:0000313" key="6">
    <source>
        <dbReference type="Proteomes" id="UP000597507"/>
    </source>
</evidence>
<evidence type="ECO:0000256" key="3">
    <source>
        <dbReference type="PIRSR" id="PIRSR601559-52"/>
    </source>
</evidence>
<comment type="caution">
    <text evidence="5">The sequence shown here is derived from an EMBL/GenBank/DDBJ whole genome shotgun (WGS) entry which is preliminary data.</text>
</comment>